<keyword evidence="1" id="KW-0430">Lectin</keyword>
<evidence type="ECO:0000259" key="3">
    <source>
        <dbReference type="PROSITE" id="PS50041"/>
    </source>
</evidence>
<dbReference type="AlphaFoldDB" id="A0ABC9XVE6"/>
<evidence type="ECO:0000256" key="1">
    <source>
        <dbReference type="ARBA" id="ARBA00022734"/>
    </source>
</evidence>
<dbReference type="InterPro" id="IPR001304">
    <property type="entry name" value="C-type_lectin-like"/>
</dbReference>
<dbReference type="InterPro" id="IPR016186">
    <property type="entry name" value="C-type_lectin-like/link_sf"/>
</dbReference>
<keyword evidence="5" id="KW-1185">Reference proteome</keyword>
<dbReference type="InterPro" id="IPR051379">
    <property type="entry name" value="C-type_Lectin_Receptor_IMM"/>
</dbReference>
<feature type="domain" description="C-type lectin" evidence="3">
    <location>
        <begin position="26"/>
        <end position="99"/>
    </location>
</feature>
<dbReference type="Proteomes" id="UP001623348">
    <property type="component" value="Unassembled WGS sequence"/>
</dbReference>
<comment type="caution">
    <text evidence="4">The sequence shown here is derived from an EMBL/GenBank/DDBJ whole genome shotgun (WGS) entry which is preliminary data.</text>
</comment>
<accession>A0ABC9XVE6</accession>
<evidence type="ECO:0000256" key="2">
    <source>
        <dbReference type="ARBA" id="ARBA00023157"/>
    </source>
</evidence>
<dbReference type="SUPFAM" id="SSF56436">
    <property type="entry name" value="C-type lectin-like"/>
    <property type="match status" value="1"/>
</dbReference>
<protein>
    <submittedName>
        <fullName evidence="4">Killer cell lectin-like receptor subfamily B member 1A</fullName>
    </submittedName>
</protein>
<dbReference type="Pfam" id="PF00059">
    <property type="entry name" value="Lectin_C"/>
    <property type="match status" value="1"/>
</dbReference>
<dbReference type="EMBL" id="BAAFJT010000032">
    <property type="protein sequence ID" value="GAB0201514.1"/>
    <property type="molecule type" value="Genomic_DNA"/>
</dbReference>
<dbReference type="PROSITE" id="PS50041">
    <property type="entry name" value="C_TYPE_LECTIN_2"/>
    <property type="match status" value="1"/>
</dbReference>
<dbReference type="PANTHER" id="PTHR46746:SF9">
    <property type="entry name" value="CD209 ANTIGEN-LIKE PROTEIN C-LIKE"/>
    <property type="match status" value="1"/>
</dbReference>
<name>A0ABC9XVE6_GRUJA</name>
<dbReference type="InterPro" id="IPR016187">
    <property type="entry name" value="CTDL_fold"/>
</dbReference>
<organism evidence="4 5">
    <name type="scientific">Grus japonensis</name>
    <name type="common">Japanese crane</name>
    <name type="synonym">Red-crowned crane</name>
    <dbReference type="NCBI Taxonomy" id="30415"/>
    <lineage>
        <taxon>Eukaryota</taxon>
        <taxon>Metazoa</taxon>
        <taxon>Chordata</taxon>
        <taxon>Craniata</taxon>
        <taxon>Vertebrata</taxon>
        <taxon>Euteleostomi</taxon>
        <taxon>Archelosauria</taxon>
        <taxon>Archosauria</taxon>
        <taxon>Dinosauria</taxon>
        <taxon>Saurischia</taxon>
        <taxon>Theropoda</taxon>
        <taxon>Coelurosauria</taxon>
        <taxon>Aves</taxon>
        <taxon>Neognathae</taxon>
        <taxon>Neoaves</taxon>
        <taxon>Gruiformes</taxon>
        <taxon>Gruidae</taxon>
        <taxon>Grus</taxon>
    </lineage>
</organism>
<dbReference type="PANTHER" id="PTHR46746">
    <property type="entry name" value="KILLER CELL LECTIN-LIKE RECEPTOR SUBFAMILY F MEMBER 2"/>
    <property type="match status" value="1"/>
</dbReference>
<reference evidence="4 5" key="1">
    <citation type="submission" date="2024-06" db="EMBL/GenBank/DDBJ databases">
        <title>The draft genome of Grus japonensis, version 3.</title>
        <authorList>
            <person name="Nabeshima K."/>
            <person name="Suzuki S."/>
            <person name="Onuma M."/>
        </authorList>
    </citation>
    <scope>NUCLEOTIDE SEQUENCE [LARGE SCALE GENOMIC DNA]</scope>
    <source>
        <strain evidence="4 5">451A</strain>
    </source>
</reference>
<evidence type="ECO:0000313" key="5">
    <source>
        <dbReference type="Proteomes" id="UP001623348"/>
    </source>
</evidence>
<keyword evidence="2" id="KW-1015">Disulfide bond</keyword>
<gene>
    <name evidence="4" type="ORF">GRJ2_002617000</name>
</gene>
<evidence type="ECO:0000313" key="4">
    <source>
        <dbReference type="EMBL" id="GAB0201514.1"/>
    </source>
</evidence>
<dbReference type="GO" id="GO:0030246">
    <property type="term" value="F:carbohydrate binding"/>
    <property type="evidence" value="ECO:0007669"/>
    <property type="project" value="UniProtKB-KW"/>
</dbReference>
<proteinExistence type="predicted"/>
<sequence>MENNGGYIVMTKLKVKDPNLTPKPMDPAKCYWVSAKPKTWEAAVENCSHQRSQLAVLKSKEEMAFIKEMIQNIPAAWMGLSTNQPGGKMWMWQDGSPLQEDL</sequence>
<dbReference type="Gene3D" id="3.10.100.10">
    <property type="entry name" value="Mannose-Binding Protein A, subunit A"/>
    <property type="match status" value="1"/>
</dbReference>